<evidence type="ECO:0000256" key="2">
    <source>
        <dbReference type="ARBA" id="ARBA00022723"/>
    </source>
</evidence>
<evidence type="ECO:0000256" key="4">
    <source>
        <dbReference type="ARBA" id="ARBA00023015"/>
    </source>
</evidence>
<dbReference type="GO" id="GO:0005634">
    <property type="term" value="C:nucleus"/>
    <property type="evidence" value="ECO:0007669"/>
    <property type="project" value="UniProtKB-SubCell"/>
</dbReference>
<evidence type="ECO:0000256" key="5">
    <source>
        <dbReference type="ARBA" id="ARBA00023125"/>
    </source>
</evidence>
<dbReference type="InterPro" id="IPR051615">
    <property type="entry name" value="Transcr_Regulatory_Elem"/>
</dbReference>
<dbReference type="Pfam" id="PF04082">
    <property type="entry name" value="Fungal_trans"/>
    <property type="match status" value="1"/>
</dbReference>
<evidence type="ECO:0000256" key="6">
    <source>
        <dbReference type="ARBA" id="ARBA00023163"/>
    </source>
</evidence>
<feature type="domain" description="Zn(2)-C6 fungal-type" evidence="10">
    <location>
        <begin position="93"/>
        <end position="122"/>
    </location>
</feature>
<keyword evidence="5" id="KW-0238">DNA-binding</keyword>
<keyword evidence="2" id="KW-0479">Metal-binding</keyword>
<dbReference type="CDD" id="cd00067">
    <property type="entry name" value="GAL4"/>
    <property type="match status" value="1"/>
</dbReference>
<dbReference type="GO" id="GO:0000981">
    <property type="term" value="F:DNA-binding transcription factor activity, RNA polymerase II-specific"/>
    <property type="evidence" value="ECO:0007669"/>
    <property type="project" value="InterPro"/>
</dbReference>
<evidence type="ECO:0000256" key="8">
    <source>
        <dbReference type="SAM" id="Coils"/>
    </source>
</evidence>
<organism evidence="11 12">
    <name type="scientific">Coniochaeta hoffmannii</name>
    <dbReference type="NCBI Taxonomy" id="91930"/>
    <lineage>
        <taxon>Eukaryota</taxon>
        <taxon>Fungi</taxon>
        <taxon>Dikarya</taxon>
        <taxon>Ascomycota</taxon>
        <taxon>Pezizomycotina</taxon>
        <taxon>Sordariomycetes</taxon>
        <taxon>Sordariomycetidae</taxon>
        <taxon>Coniochaetales</taxon>
        <taxon>Coniochaetaceae</taxon>
        <taxon>Coniochaeta</taxon>
    </lineage>
</organism>
<dbReference type="EMBL" id="JANBVN010000193">
    <property type="protein sequence ID" value="KAJ9133912.1"/>
    <property type="molecule type" value="Genomic_DNA"/>
</dbReference>
<feature type="region of interest" description="Disordered" evidence="9">
    <location>
        <begin position="1"/>
        <end position="86"/>
    </location>
</feature>
<dbReference type="SMART" id="SM00066">
    <property type="entry name" value="GAL4"/>
    <property type="match status" value="1"/>
</dbReference>
<dbReference type="PANTHER" id="PTHR31313:SF4">
    <property type="entry name" value="CONIDIAL DEVELOPMENT PROTEIN FLUFFY"/>
    <property type="match status" value="1"/>
</dbReference>
<keyword evidence="4" id="KW-0805">Transcription regulation</keyword>
<dbReference type="SUPFAM" id="SSF57701">
    <property type="entry name" value="Zn2/Cys6 DNA-binding domain"/>
    <property type="match status" value="1"/>
</dbReference>
<dbReference type="Proteomes" id="UP001174691">
    <property type="component" value="Unassembled WGS sequence"/>
</dbReference>
<evidence type="ECO:0000313" key="11">
    <source>
        <dbReference type="EMBL" id="KAJ9133912.1"/>
    </source>
</evidence>
<dbReference type="InterPro" id="IPR007219">
    <property type="entry name" value="XnlR_reg_dom"/>
</dbReference>
<feature type="region of interest" description="Disordered" evidence="9">
    <location>
        <begin position="796"/>
        <end position="835"/>
    </location>
</feature>
<dbReference type="SMART" id="SM00906">
    <property type="entry name" value="Fungal_trans"/>
    <property type="match status" value="1"/>
</dbReference>
<keyword evidence="12" id="KW-1185">Reference proteome</keyword>
<feature type="region of interest" description="Disordered" evidence="9">
    <location>
        <begin position="194"/>
        <end position="278"/>
    </location>
</feature>
<dbReference type="PROSITE" id="PS00463">
    <property type="entry name" value="ZN2_CY6_FUNGAL_1"/>
    <property type="match status" value="1"/>
</dbReference>
<dbReference type="CDD" id="cd12148">
    <property type="entry name" value="fungal_TF_MHR"/>
    <property type="match status" value="1"/>
</dbReference>
<dbReference type="Gene3D" id="4.10.240.10">
    <property type="entry name" value="Zn(2)-C6 fungal-type DNA-binding domain"/>
    <property type="match status" value="1"/>
</dbReference>
<dbReference type="PROSITE" id="PS50048">
    <property type="entry name" value="ZN2_CY6_FUNGAL_2"/>
    <property type="match status" value="1"/>
</dbReference>
<protein>
    <submittedName>
        <fullName evidence="11">Nitrogen assimilation transcription factor nit-4</fullName>
    </submittedName>
</protein>
<evidence type="ECO:0000256" key="7">
    <source>
        <dbReference type="ARBA" id="ARBA00023242"/>
    </source>
</evidence>
<evidence type="ECO:0000256" key="3">
    <source>
        <dbReference type="ARBA" id="ARBA00022833"/>
    </source>
</evidence>
<comment type="caution">
    <text evidence="11">The sequence shown here is derived from an EMBL/GenBank/DDBJ whole genome shotgun (WGS) entry which is preliminary data.</text>
</comment>
<feature type="compositionally biased region" description="Basic and acidic residues" evidence="9">
    <location>
        <begin position="813"/>
        <end position="827"/>
    </location>
</feature>
<dbReference type="AlphaFoldDB" id="A0AA38RD18"/>
<proteinExistence type="predicted"/>
<keyword evidence="8" id="KW-0175">Coiled coil</keyword>
<dbReference type="GO" id="GO:0006351">
    <property type="term" value="P:DNA-templated transcription"/>
    <property type="evidence" value="ECO:0007669"/>
    <property type="project" value="InterPro"/>
</dbReference>
<sequence>MDPMDMDTDTERGPHSPGSASATTPRTQPTDANTPAPSSARSVASPFEGAARSSNSASGPVSAGGSSARAQHLEGQPNAKTRRRGLGIVTPNACSECRKKRAKCDGKSPCGRCNSLGVECVYEVRVRQSKEHLREEIDLLNRQKRNRDEVLAALARSDRPDLREDVLTRLRGGQSVDAISEWLAAARPPAALHRSSVATDAHSSSGSGVSYPTGGYTGGASEPSYDSFRASASSSASRGQPPPLGAAGVPTPNPWGPHGFSYRPDMSHSGQTGGSHGIDAWVHDELRGQGQRFQGLDQVLSPEIPEMKVPASAWTTITDDSRLVQHLLALYFCWEYPTFASLSKEHFLKDFQDGRTRYCSSVLVNALLALGCRFSSHPATRASPEDPSTSGDHFFMECVRQLREERDHTKMTTIQALGIMAIREASCGRDSESWYYAGQSMRLALEMGLHLTDGSGDEDDETAVRSATFWGAYSLDLAWCLATGSLPVCSLNLRLPPKPAIIDDIEASLWIPYTDSGTPVAQSCQQPSNVRSVYKCFCELSELVHHSLYILHTPGKPVTGQKLQTIYTDYINWYDRVPDVLRLGTNFTPSVLFAHMYYHFAILLLFRPFVKLRIKGFSTLPRDVCLQAADAIQGLSRSYSRLYTLRRTPSFVPYFVLTSAIMHLTIGAESKPQRPGQGAAPTPDQPPRMDPHIARAISRGIADLTEMAPCHHFVEQALNILLHLAKRWNLEIRVKDSDDQEEGAPRLKELLAQRGYALAHAGAPGIRPSPDSLNFFVPEVTPQDVMCTWGLLTPSPAQTTLSAHGQPPPPPPRDVRRPWEEQERPPVPEELDNNPLFWPFPLPGRPLIPSGDKLREAGFEFL</sequence>
<dbReference type="GO" id="GO:0008270">
    <property type="term" value="F:zinc ion binding"/>
    <property type="evidence" value="ECO:0007669"/>
    <property type="project" value="InterPro"/>
</dbReference>
<dbReference type="PANTHER" id="PTHR31313">
    <property type="entry name" value="TY1 ENHANCER ACTIVATOR"/>
    <property type="match status" value="1"/>
</dbReference>
<dbReference type="InterPro" id="IPR001138">
    <property type="entry name" value="Zn2Cys6_DnaBD"/>
</dbReference>
<feature type="coiled-coil region" evidence="8">
    <location>
        <begin position="123"/>
        <end position="150"/>
    </location>
</feature>
<dbReference type="Pfam" id="PF00172">
    <property type="entry name" value="Zn_clus"/>
    <property type="match status" value="1"/>
</dbReference>
<feature type="compositionally biased region" description="Polar residues" evidence="9">
    <location>
        <begin position="18"/>
        <end position="33"/>
    </location>
</feature>
<feature type="region of interest" description="Disordered" evidence="9">
    <location>
        <begin position="670"/>
        <end position="690"/>
    </location>
</feature>
<keyword evidence="3" id="KW-0862">Zinc</keyword>
<evidence type="ECO:0000256" key="9">
    <source>
        <dbReference type="SAM" id="MobiDB-lite"/>
    </source>
</evidence>
<reference evidence="11" key="1">
    <citation type="submission" date="2022-07" db="EMBL/GenBank/DDBJ databases">
        <title>Fungi with potential for degradation of polypropylene.</title>
        <authorList>
            <person name="Gostincar C."/>
        </authorList>
    </citation>
    <scope>NUCLEOTIDE SEQUENCE</scope>
    <source>
        <strain evidence="11">EXF-13287</strain>
    </source>
</reference>
<name>A0AA38RD18_9PEZI</name>
<keyword evidence="6" id="KW-0804">Transcription</keyword>
<dbReference type="InterPro" id="IPR036864">
    <property type="entry name" value="Zn2-C6_fun-type_DNA-bd_sf"/>
</dbReference>
<dbReference type="GO" id="GO:0003677">
    <property type="term" value="F:DNA binding"/>
    <property type="evidence" value="ECO:0007669"/>
    <property type="project" value="UniProtKB-KW"/>
</dbReference>
<feature type="compositionally biased region" description="Low complexity" evidence="9">
    <location>
        <begin position="35"/>
        <end position="70"/>
    </location>
</feature>
<evidence type="ECO:0000256" key="1">
    <source>
        <dbReference type="ARBA" id="ARBA00004123"/>
    </source>
</evidence>
<evidence type="ECO:0000259" key="10">
    <source>
        <dbReference type="PROSITE" id="PS50048"/>
    </source>
</evidence>
<keyword evidence="7" id="KW-0539">Nucleus</keyword>
<comment type="subcellular location">
    <subcellularLocation>
        <location evidence="1">Nucleus</location>
    </subcellularLocation>
</comment>
<feature type="compositionally biased region" description="Polar residues" evidence="9">
    <location>
        <begin position="197"/>
        <end position="210"/>
    </location>
</feature>
<accession>A0AA38RD18</accession>
<evidence type="ECO:0000313" key="12">
    <source>
        <dbReference type="Proteomes" id="UP001174691"/>
    </source>
</evidence>
<gene>
    <name evidence="11" type="ORF">NKR19_g8887</name>
</gene>